<feature type="region of interest" description="Disordered" evidence="1">
    <location>
        <begin position="1"/>
        <end position="65"/>
    </location>
</feature>
<evidence type="ECO:0000313" key="2">
    <source>
        <dbReference type="EMBL" id="ASJ26161.1"/>
    </source>
</evidence>
<evidence type="ECO:0000313" key="3">
    <source>
        <dbReference type="Proteomes" id="UP000197424"/>
    </source>
</evidence>
<dbReference type="EMBL" id="CP022115">
    <property type="protein sequence ID" value="ASJ26161.1"/>
    <property type="molecule type" value="Genomic_DNA"/>
</dbReference>
<gene>
    <name evidence="2" type="ORF">LHGZ1_3330</name>
</gene>
<reference evidence="3" key="1">
    <citation type="submission" date="2017-06" db="EMBL/GenBank/DDBJ databases">
        <title>Whole genome sequence of Laribacter hongkongensis LHGZ1.</title>
        <authorList>
            <person name="Chen D."/>
            <person name="Wu H."/>
            <person name="Chen J."/>
        </authorList>
    </citation>
    <scope>NUCLEOTIDE SEQUENCE [LARGE SCALE GENOMIC DNA]</scope>
    <source>
        <strain evidence="3">LHGZ1</strain>
    </source>
</reference>
<name>A0A248LNX3_9NEIS</name>
<dbReference type="Proteomes" id="UP000197424">
    <property type="component" value="Chromosome"/>
</dbReference>
<protein>
    <submittedName>
        <fullName evidence="2">Uncharacterized protein</fullName>
    </submittedName>
</protein>
<proteinExistence type="predicted"/>
<organism evidence="2 3">
    <name type="scientific">Laribacter hongkongensis</name>
    <dbReference type="NCBI Taxonomy" id="168471"/>
    <lineage>
        <taxon>Bacteria</taxon>
        <taxon>Pseudomonadati</taxon>
        <taxon>Pseudomonadota</taxon>
        <taxon>Betaproteobacteria</taxon>
        <taxon>Neisseriales</taxon>
        <taxon>Aquaspirillaceae</taxon>
        <taxon>Laribacter</taxon>
    </lineage>
</organism>
<feature type="compositionally biased region" description="Basic and acidic residues" evidence="1">
    <location>
        <begin position="38"/>
        <end position="47"/>
    </location>
</feature>
<accession>A0A248LNX3</accession>
<evidence type="ECO:0000256" key="1">
    <source>
        <dbReference type="SAM" id="MobiDB-lite"/>
    </source>
</evidence>
<sequence>MTTRRTGHAANFSAADMMPEVPGTGRNTPRPVRPVRPVADRLTRNLPERIAMPGPAGYRQPWSSP</sequence>
<dbReference type="AlphaFoldDB" id="A0A248LNX3"/>